<feature type="non-terminal residue" evidence="1">
    <location>
        <position position="1"/>
    </location>
</feature>
<keyword evidence="2" id="KW-1185">Reference proteome</keyword>
<evidence type="ECO:0000313" key="2">
    <source>
        <dbReference type="Proteomes" id="UP000075243"/>
    </source>
</evidence>
<dbReference type="EMBL" id="CM003604">
    <property type="protein sequence ID" value="KYP75321.1"/>
    <property type="molecule type" value="Genomic_DNA"/>
</dbReference>
<dbReference type="PANTHER" id="PTHR33321:SF12">
    <property type="entry name" value="PLANT BASIC SECRETORY PROTEIN (BSP) FAMILY PROTEIN"/>
    <property type="match status" value="1"/>
</dbReference>
<proteinExistence type="predicted"/>
<reference evidence="1 2" key="1">
    <citation type="journal article" date="2012" name="Nat. Biotechnol.">
        <title>Draft genome sequence of pigeonpea (Cajanus cajan), an orphan legume crop of resource-poor farmers.</title>
        <authorList>
            <person name="Varshney R.K."/>
            <person name="Chen W."/>
            <person name="Li Y."/>
            <person name="Bharti A.K."/>
            <person name="Saxena R.K."/>
            <person name="Schlueter J.A."/>
            <person name="Donoghue M.T."/>
            <person name="Azam S."/>
            <person name="Fan G."/>
            <person name="Whaley A.M."/>
            <person name="Farmer A.D."/>
            <person name="Sheridan J."/>
            <person name="Iwata A."/>
            <person name="Tuteja R."/>
            <person name="Penmetsa R.V."/>
            <person name="Wu W."/>
            <person name="Upadhyaya H.D."/>
            <person name="Yang S.P."/>
            <person name="Shah T."/>
            <person name="Saxena K.B."/>
            <person name="Michael T."/>
            <person name="McCombie W.R."/>
            <person name="Yang B."/>
            <person name="Zhang G."/>
            <person name="Yang H."/>
            <person name="Wang J."/>
            <person name="Spillane C."/>
            <person name="Cook D.R."/>
            <person name="May G.D."/>
            <person name="Xu X."/>
            <person name="Jackson S.A."/>
        </authorList>
    </citation>
    <scope>NUCLEOTIDE SEQUENCE [LARGE SCALE GENOMIC DNA]</scope>
    <source>
        <strain evidence="2">cv. Asha</strain>
    </source>
</reference>
<organism evidence="1 2">
    <name type="scientific">Cajanus cajan</name>
    <name type="common">Pigeon pea</name>
    <name type="synonym">Cajanus indicus</name>
    <dbReference type="NCBI Taxonomy" id="3821"/>
    <lineage>
        <taxon>Eukaryota</taxon>
        <taxon>Viridiplantae</taxon>
        <taxon>Streptophyta</taxon>
        <taxon>Embryophyta</taxon>
        <taxon>Tracheophyta</taxon>
        <taxon>Spermatophyta</taxon>
        <taxon>Magnoliopsida</taxon>
        <taxon>eudicotyledons</taxon>
        <taxon>Gunneridae</taxon>
        <taxon>Pentapetalae</taxon>
        <taxon>rosids</taxon>
        <taxon>fabids</taxon>
        <taxon>Fabales</taxon>
        <taxon>Fabaceae</taxon>
        <taxon>Papilionoideae</taxon>
        <taxon>50 kb inversion clade</taxon>
        <taxon>NPAAA clade</taxon>
        <taxon>indigoferoid/millettioid clade</taxon>
        <taxon>Phaseoleae</taxon>
        <taxon>Cajanus</taxon>
    </lineage>
</organism>
<dbReference type="Pfam" id="PF04450">
    <property type="entry name" value="BSP"/>
    <property type="match status" value="1"/>
</dbReference>
<gene>
    <name evidence="1" type="ORF">KK1_008043</name>
</gene>
<sequence length="62" mass="7126">VTHIWQWNGHGGYDVTARFLDYCDGLKSGFVAQLNMLMRSGYMWICMGINPNQEVISFVILK</sequence>
<dbReference type="PANTHER" id="PTHR33321">
    <property type="match status" value="1"/>
</dbReference>
<protein>
    <submittedName>
        <fullName evidence="1">Uncharacterized protein</fullName>
    </submittedName>
</protein>
<dbReference type="STRING" id="3821.A0A151U7W6"/>
<evidence type="ECO:0000313" key="1">
    <source>
        <dbReference type="EMBL" id="KYP75321.1"/>
    </source>
</evidence>
<accession>A0A151U7W6</accession>
<dbReference type="Proteomes" id="UP000075243">
    <property type="component" value="Chromosome 2"/>
</dbReference>
<dbReference type="AlphaFoldDB" id="A0A151U7W6"/>
<name>A0A151U7W6_CAJCA</name>
<dbReference type="InterPro" id="IPR007541">
    <property type="entry name" value="Uncharacterised_BSP"/>
</dbReference>
<dbReference type="Gramene" id="C.cajan_07816.t">
    <property type="protein sequence ID" value="C.cajan_07816.t"/>
    <property type="gene ID" value="C.cajan_07816"/>
</dbReference>